<feature type="binding site" description="axial binding residue" evidence="11">
    <location>
        <position position="46"/>
    </location>
    <ligand>
        <name>heme c</name>
        <dbReference type="ChEBI" id="CHEBI:61717"/>
    </ligand>
    <ligandPart>
        <name>Fe</name>
        <dbReference type="ChEBI" id="CHEBI:18248"/>
    </ligandPart>
</feature>
<protein>
    <recommendedName>
        <fullName evidence="11">Cytochrome c6</fullName>
    </recommendedName>
    <alternativeName>
        <fullName evidence="11">Cytochrome c-553</fullName>
    </alternativeName>
    <alternativeName>
        <fullName evidence="11">Cytochrome c553</fullName>
    </alternativeName>
    <alternativeName>
        <fullName evidence="11">Soluble cytochrome f</fullName>
    </alternativeName>
</protein>
<dbReference type="AlphaFoldDB" id="A0A1Z1M2S1"/>
<keyword evidence="7 11" id="KW-0479">Metal-binding</keyword>
<dbReference type="GO" id="GO:0009543">
    <property type="term" value="C:chloroplast thylakoid lumen"/>
    <property type="evidence" value="ECO:0007669"/>
    <property type="project" value="UniProtKB-SubCell"/>
</dbReference>
<dbReference type="SUPFAM" id="SSF46626">
    <property type="entry name" value="Cytochrome c"/>
    <property type="match status" value="1"/>
</dbReference>
<keyword evidence="8 11" id="KW-0249">Electron transport</keyword>
<keyword evidence="4 11" id="KW-0813">Transport</keyword>
<keyword evidence="13" id="KW-0150">Chloroplast</keyword>
<geneLocation type="chloroplast" evidence="13"/>
<feature type="binding site" description="axial binding residue" evidence="11">
    <location>
        <position position="86"/>
    </location>
    <ligand>
        <name>heme c</name>
        <dbReference type="ChEBI" id="CHEBI:61717"/>
    </ligand>
    <ligandPart>
        <name>Fe</name>
        <dbReference type="ChEBI" id="CHEBI:18248"/>
    </ligandPart>
</feature>
<comment type="PTM">
    <text evidence="11">Binds 1 heme c group per subunit.</text>
</comment>
<evidence type="ECO:0000256" key="11">
    <source>
        <dbReference type="HAMAP-Rule" id="MF_00594"/>
    </source>
</evidence>
<dbReference type="PROSITE" id="PS51007">
    <property type="entry name" value="CYTC"/>
    <property type="match status" value="1"/>
</dbReference>
<feature type="chain" id="PRO_5013412953" description="Cytochrome c6" evidence="11">
    <location>
        <begin position="25"/>
        <end position="114"/>
    </location>
</feature>
<dbReference type="Gene3D" id="1.10.760.10">
    <property type="entry name" value="Cytochrome c-like domain"/>
    <property type="match status" value="1"/>
</dbReference>
<accession>A0A1Z1M2S1</accession>
<keyword evidence="13" id="KW-0934">Plastid</keyword>
<organism evidence="13">
    <name type="scientific">Laurencieae sp</name>
    <dbReference type="NCBI Taxonomy" id="2007162"/>
    <lineage>
        <taxon>Eukaryota</taxon>
        <taxon>Rhodophyta</taxon>
        <taxon>Florideophyceae</taxon>
        <taxon>Rhodymeniophycidae</taxon>
        <taxon>Ceramiales</taxon>
        <taxon>Rhodomelaceae</taxon>
        <taxon>Laurencieae</taxon>
    </lineage>
</organism>
<feature type="binding site" description="covalent" evidence="11">
    <location>
        <position position="45"/>
    </location>
    <ligand>
        <name>heme c</name>
        <dbReference type="ChEBI" id="CHEBI:61717"/>
    </ligand>
</feature>
<evidence type="ECO:0000256" key="2">
    <source>
        <dbReference type="ARBA" id="ARBA00004456"/>
    </source>
</evidence>
<dbReference type="GO" id="GO:0009055">
    <property type="term" value="F:electron transfer activity"/>
    <property type="evidence" value="ECO:0007669"/>
    <property type="project" value="UniProtKB-UniRule"/>
</dbReference>
<dbReference type="HAMAP" id="MF_00594">
    <property type="entry name" value="Cytc_PetJ"/>
    <property type="match status" value="1"/>
</dbReference>
<sequence precursor="true">MKFLLSLFFSLMLTLFFSLQIVFSQDSVLDLDSGEQIFSANCVACHAGGNNSVMPEKTLKIDALERYSKNSADAIIIQVTNGNGGMPPFGDKLSDDEIKNVANYVLNQAKTSNW</sequence>
<evidence type="ECO:0000256" key="6">
    <source>
        <dbReference type="ARBA" id="ARBA00022617"/>
    </source>
</evidence>
<feature type="binding site" description="covalent" evidence="11">
    <location>
        <position position="42"/>
    </location>
    <ligand>
        <name>heme c</name>
        <dbReference type="ChEBI" id="CHEBI:61717"/>
    </ligand>
</feature>
<keyword evidence="10 11" id="KW-0793">Thylakoid</keyword>
<dbReference type="InterPro" id="IPR023655">
    <property type="entry name" value="Cyt_C6"/>
</dbReference>
<feature type="domain" description="Cytochrome c" evidence="12">
    <location>
        <begin position="29"/>
        <end position="109"/>
    </location>
</feature>
<evidence type="ECO:0000256" key="5">
    <source>
        <dbReference type="ARBA" id="ARBA00022531"/>
    </source>
</evidence>
<name>A0A1Z1M2S1_9FLOR</name>
<keyword evidence="6 11" id="KW-0349">Heme</keyword>
<keyword evidence="9 11" id="KW-0408">Iron</keyword>
<evidence type="ECO:0000256" key="9">
    <source>
        <dbReference type="ARBA" id="ARBA00023004"/>
    </source>
</evidence>
<evidence type="ECO:0000313" key="13">
    <source>
        <dbReference type="EMBL" id="ARW60113.1"/>
    </source>
</evidence>
<comment type="subcellular location">
    <subcellularLocation>
        <location evidence="2 11">Plastid</location>
        <location evidence="2 11">Chloroplast thylakoid lumen</location>
    </subcellularLocation>
</comment>
<dbReference type="GO" id="GO:0015979">
    <property type="term" value="P:photosynthesis"/>
    <property type="evidence" value="ECO:0007669"/>
    <property type="project" value="UniProtKB-UniRule"/>
</dbReference>
<comment type="function">
    <text evidence="1 11">Functions as an electron carrier between membrane-bound cytochrome b6-f and photosystem I in oxygenic photosynthesis.</text>
</comment>
<evidence type="ECO:0000256" key="4">
    <source>
        <dbReference type="ARBA" id="ARBA00022448"/>
    </source>
</evidence>
<keyword evidence="5 11" id="KW-0602">Photosynthesis</keyword>
<dbReference type="Pfam" id="PF13442">
    <property type="entry name" value="Cytochrome_CBB3"/>
    <property type="match status" value="1"/>
</dbReference>
<evidence type="ECO:0000256" key="7">
    <source>
        <dbReference type="ARBA" id="ARBA00022723"/>
    </source>
</evidence>
<dbReference type="PANTHER" id="PTHR34688:SF2">
    <property type="entry name" value="CYTOCHROME C6, CHLOROPLASTIC"/>
    <property type="match status" value="1"/>
</dbReference>
<comment type="similarity">
    <text evidence="3 11">Belongs to the cytochrome c family. PetJ subfamily.</text>
</comment>
<keyword evidence="11" id="KW-0732">Signal</keyword>
<proteinExistence type="inferred from homology"/>
<evidence type="ECO:0000259" key="12">
    <source>
        <dbReference type="PROSITE" id="PS51007"/>
    </source>
</evidence>
<dbReference type="InterPro" id="IPR009056">
    <property type="entry name" value="Cyt_c-like_dom"/>
</dbReference>
<evidence type="ECO:0000256" key="10">
    <source>
        <dbReference type="ARBA" id="ARBA00023078"/>
    </source>
</evidence>
<dbReference type="FunFam" id="1.10.760.10:FF:000038">
    <property type="entry name" value="Cytochrome c6"/>
    <property type="match status" value="1"/>
</dbReference>
<dbReference type="PRINTS" id="PR00605">
    <property type="entry name" value="CYTCHROMECIC"/>
</dbReference>
<evidence type="ECO:0000256" key="1">
    <source>
        <dbReference type="ARBA" id="ARBA00002347"/>
    </source>
</evidence>
<dbReference type="GO" id="GO:0020037">
    <property type="term" value="F:heme binding"/>
    <property type="evidence" value="ECO:0007669"/>
    <property type="project" value="InterPro"/>
</dbReference>
<dbReference type="InterPro" id="IPR008168">
    <property type="entry name" value="Cyt_C_IC"/>
</dbReference>
<dbReference type="GO" id="GO:0005506">
    <property type="term" value="F:iron ion binding"/>
    <property type="evidence" value="ECO:0007669"/>
    <property type="project" value="InterPro"/>
</dbReference>
<dbReference type="PANTHER" id="PTHR34688">
    <property type="entry name" value="CYTOCHROME C6, CHLOROPLASTIC"/>
    <property type="match status" value="1"/>
</dbReference>
<dbReference type="InterPro" id="IPR036909">
    <property type="entry name" value="Cyt_c-like_dom_sf"/>
</dbReference>
<evidence type="ECO:0000256" key="3">
    <source>
        <dbReference type="ARBA" id="ARBA00009650"/>
    </source>
</evidence>
<comment type="subunit">
    <text evidence="11">Monomer.</text>
</comment>
<evidence type="ECO:0000256" key="8">
    <source>
        <dbReference type="ARBA" id="ARBA00022982"/>
    </source>
</evidence>
<dbReference type="EMBL" id="MF101412">
    <property type="protein sequence ID" value="ARW60113.1"/>
    <property type="molecule type" value="Genomic_DNA"/>
</dbReference>
<feature type="signal peptide" evidence="11">
    <location>
        <begin position="1"/>
        <end position="24"/>
    </location>
</feature>
<reference evidence="13" key="1">
    <citation type="journal article" date="2017" name="J. Phycol.">
        <title>Analysis of chloroplast genomes and a supermatrix inform reclassification of the Rhodomelaceae (Rhodophyta).</title>
        <authorList>
            <person name="Diaz-Tapia P."/>
            <person name="Maggs C.A."/>
            <person name="West J.A."/>
            <person name="Verbruggen H."/>
        </authorList>
    </citation>
    <scope>NUCLEOTIDE SEQUENCE</scope>
    <source>
        <strain evidence="13">JFC1711</strain>
    </source>
</reference>
<gene>
    <name evidence="11 13" type="primary">petJ</name>
</gene>